<dbReference type="SUPFAM" id="SSF53790">
    <property type="entry name" value="Tetrapyrrole methylase"/>
    <property type="match status" value="1"/>
</dbReference>
<feature type="domain" description="Tetrapyrrole methylase" evidence="1">
    <location>
        <begin position="6"/>
        <end position="210"/>
    </location>
</feature>
<protein>
    <submittedName>
        <fullName evidence="2">Precorrin-3B methylase</fullName>
    </submittedName>
</protein>
<reference evidence="2 3" key="1">
    <citation type="submission" date="2022-03" db="EMBL/GenBank/DDBJ databases">
        <title>Genomic Encyclopedia of Type Strains, Phase III (KMG-III): the genomes of soil and plant-associated and newly described type strains.</title>
        <authorList>
            <person name="Whitman W."/>
        </authorList>
    </citation>
    <scope>NUCLEOTIDE SEQUENCE [LARGE SCALE GENOMIC DNA]</scope>
    <source>
        <strain evidence="2 3">BSker1</strain>
    </source>
</reference>
<dbReference type="InterPro" id="IPR000878">
    <property type="entry name" value="4pyrrol_Mease"/>
</dbReference>
<comment type="caution">
    <text evidence="2">The sequence shown here is derived from an EMBL/GenBank/DDBJ whole genome shotgun (WGS) entry which is preliminary data.</text>
</comment>
<dbReference type="Gene3D" id="3.40.1010.10">
    <property type="entry name" value="Cobalt-precorrin-4 Transmethylase, Domain 1"/>
    <property type="match status" value="1"/>
</dbReference>
<gene>
    <name evidence="2" type="ORF">J2T60_001844</name>
</gene>
<dbReference type="GO" id="GO:0008168">
    <property type="term" value="F:methyltransferase activity"/>
    <property type="evidence" value="ECO:0007669"/>
    <property type="project" value="UniProtKB-KW"/>
</dbReference>
<keyword evidence="2" id="KW-0489">Methyltransferase</keyword>
<dbReference type="Proteomes" id="UP001523550">
    <property type="component" value="Unassembled WGS sequence"/>
</dbReference>
<dbReference type="Pfam" id="PF00590">
    <property type="entry name" value="TP_methylase"/>
    <property type="match status" value="1"/>
</dbReference>
<organism evidence="2 3">
    <name type="scientific">Natronospira proteinivora</name>
    <dbReference type="NCBI Taxonomy" id="1807133"/>
    <lineage>
        <taxon>Bacteria</taxon>
        <taxon>Pseudomonadati</taxon>
        <taxon>Pseudomonadota</taxon>
        <taxon>Gammaproteobacteria</taxon>
        <taxon>Natronospirales</taxon>
        <taxon>Natronospiraceae</taxon>
        <taxon>Natronospira</taxon>
    </lineage>
</organism>
<dbReference type="EMBL" id="JALJYF010000002">
    <property type="protein sequence ID" value="MCP1727844.1"/>
    <property type="molecule type" value="Genomic_DNA"/>
</dbReference>
<dbReference type="InterPro" id="IPR035996">
    <property type="entry name" value="4pyrrol_Methylase_sf"/>
</dbReference>
<name>A0ABT1G947_9GAMM</name>
<sequence length="272" mass="30279">MKAGELVVVGSGIQLGRDLSERTLSEIEAADVVFCLTDAYMLDWLCQHRPDTRPLNDYYGENKDRRDTYREMQAAIMAPVYQGYRVCAVFYGHPGVFADAPHRAIREARAAGHRARMLPGISAEACLYADLGLDPGNHGVQSLEATHFLVYEHVINPAALLILWQVALAGDLDCRRFHADPRGLSLLIEKLERWYPPDTPVLLYEAAQLPLEACRAERMTLAALPQARYQEYTTLVIPPIHAPAKDPAVRRALAGEEDRQSLKCEAGTARVS</sequence>
<evidence type="ECO:0000259" key="1">
    <source>
        <dbReference type="Pfam" id="PF00590"/>
    </source>
</evidence>
<proteinExistence type="predicted"/>
<keyword evidence="2" id="KW-0808">Transferase</keyword>
<accession>A0ABT1G947</accession>
<evidence type="ECO:0000313" key="3">
    <source>
        <dbReference type="Proteomes" id="UP001523550"/>
    </source>
</evidence>
<evidence type="ECO:0000313" key="2">
    <source>
        <dbReference type="EMBL" id="MCP1727844.1"/>
    </source>
</evidence>
<keyword evidence="3" id="KW-1185">Reference proteome</keyword>
<dbReference type="CDD" id="cd19916">
    <property type="entry name" value="OphMA_like"/>
    <property type="match status" value="1"/>
</dbReference>
<dbReference type="RefSeq" id="WP_253448736.1">
    <property type="nucleotide sequence ID" value="NZ_JALJYF010000002.1"/>
</dbReference>
<dbReference type="InterPro" id="IPR014777">
    <property type="entry name" value="4pyrrole_Mease_sub1"/>
</dbReference>
<dbReference type="GO" id="GO:0032259">
    <property type="term" value="P:methylation"/>
    <property type="evidence" value="ECO:0007669"/>
    <property type="project" value="UniProtKB-KW"/>
</dbReference>